<dbReference type="PANTHER" id="PTHR12214">
    <property type="entry name" value="GC-RICH SEQUENCE DNA-BINDING FACTOR"/>
    <property type="match status" value="1"/>
</dbReference>
<comment type="subcellular location">
    <subcellularLocation>
        <location evidence="1">Nucleus</location>
    </subcellularLocation>
</comment>
<dbReference type="InterPro" id="IPR012890">
    <property type="entry name" value="GCFC2-like"/>
</dbReference>
<evidence type="ECO:0008006" key="7">
    <source>
        <dbReference type="Google" id="ProtNLM"/>
    </source>
</evidence>
<proteinExistence type="predicted"/>
<dbReference type="InterPro" id="IPR028211">
    <property type="entry name" value="Ntr2"/>
</dbReference>
<feature type="coiled-coil region" evidence="3">
    <location>
        <begin position="387"/>
        <end position="438"/>
    </location>
</feature>
<keyword evidence="2" id="KW-0539">Nucleus</keyword>
<evidence type="ECO:0000256" key="1">
    <source>
        <dbReference type="ARBA" id="ARBA00004123"/>
    </source>
</evidence>
<keyword evidence="6" id="KW-1185">Reference proteome</keyword>
<feature type="region of interest" description="Disordered" evidence="4">
    <location>
        <begin position="258"/>
        <end position="386"/>
    </location>
</feature>
<accession>A0ABR3WV83</accession>
<dbReference type="EMBL" id="JAZHXJ010000241">
    <property type="protein sequence ID" value="KAL1867357.1"/>
    <property type="molecule type" value="Genomic_DNA"/>
</dbReference>
<dbReference type="PANTHER" id="PTHR12214:SF0">
    <property type="entry name" value="LD29489P"/>
    <property type="match status" value="1"/>
</dbReference>
<comment type="caution">
    <text evidence="5">The sequence shown here is derived from an EMBL/GenBank/DDBJ whole genome shotgun (WGS) entry which is preliminary data.</text>
</comment>
<organism evidence="5 6">
    <name type="scientific">Phialemonium thermophilum</name>
    <dbReference type="NCBI Taxonomy" id="223376"/>
    <lineage>
        <taxon>Eukaryota</taxon>
        <taxon>Fungi</taxon>
        <taxon>Dikarya</taxon>
        <taxon>Ascomycota</taxon>
        <taxon>Pezizomycotina</taxon>
        <taxon>Sordariomycetes</taxon>
        <taxon>Sordariomycetidae</taxon>
        <taxon>Cephalothecales</taxon>
        <taxon>Cephalothecaceae</taxon>
        <taxon>Phialemonium</taxon>
    </lineage>
</organism>
<feature type="region of interest" description="Disordered" evidence="4">
    <location>
        <begin position="1"/>
        <end position="135"/>
    </location>
</feature>
<evidence type="ECO:0000256" key="3">
    <source>
        <dbReference type="SAM" id="Coils"/>
    </source>
</evidence>
<feature type="compositionally biased region" description="Acidic residues" evidence="4">
    <location>
        <begin position="335"/>
        <end position="345"/>
    </location>
</feature>
<sequence length="497" mass="54227">MSAFGARRKPRIIQTFEEDEENQGHSLIGQEAPEQDQSPSAQAPVRFARRSAKSSSLRKSIAANGDVDSRNGTAPNSEAAEDDEDGEPTVVIKPAISRSGSTKVKKKGASSRLSFGGGPAAEEDGGGEPGLRKSVGQKVLQKAALKKSASLQNLPARFLAGEDDRPRYSKEYLDELQSSTPNTPQNLAELRIADDEDVEMSLEPSELDGATIVDSGGAAVERASAQQPVATILTEAQIREKKERRARLAREADYMALDDGEEDANASDAEGGTVSVSFRTKKKPEPRLVPEDEDLGEGYDEFVEDGGLSLGRKAEREARKRQRQEMAELIQAAEEGSDVDSDDSEAERRAAYEEAQRRAGLDGLQRFDEDVDMDGGGPNIIPKMRPLPDLEDCLQRMRNLVQGLEDEVAKKRRRIAEMKKEREEILEREKEVQKILDEAGAKYQSVTGARVSDMARLAAQSPSRPVPPGLKAELPVERGLESFGTTPSTRPDVEEMG</sequence>
<dbReference type="Proteomes" id="UP001586593">
    <property type="component" value="Unassembled WGS sequence"/>
</dbReference>
<gene>
    <name evidence="5" type="ORF">VTK73DRAFT_4204</name>
</gene>
<evidence type="ECO:0000313" key="6">
    <source>
        <dbReference type="Proteomes" id="UP001586593"/>
    </source>
</evidence>
<reference evidence="5 6" key="1">
    <citation type="journal article" date="2024" name="Commun. Biol.">
        <title>Comparative genomic analysis of thermophilic fungi reveals convergent evolutionary adaptations and gene losses.</title>
        <authorList>
            <person name="Steindorff A.S."/>
            <person name="Aguilar-Pontes M.V."/>
            <person name="Robinson A.J."/>
            <person name="Andreopoulos B."/>
            <person name="LaButti K."/>
            <person name="Kuo A."/>
            <person name="Mondo S."/>
            <person name="Riley R."/>
            <person name="Otillar R."/>
            <person name="Haridas S."/>
            <person name="Lipzen A."/>
            <person name="Grimwood J."/>
            <person name="Schmutz J."/>
            <person name="Clum A."/>
            <person name="Reid I.D."/>
            <person name="Moisan M.C."/>
            <person name="Butler G."/>
            <person name="Nguyen T.T.M."/>
            <person name="Dewar K."/>
            <person name="Conant G."/>
            <person name="Drula E."/>
            <person name="Henrissat B."/>
            <person name="Hansel C."/>
            <person name="Singer S."/>
            <person name="Hutchinson M.I."/>
            <person name="de Vries R.P."/>
            <person name="Natvig D.O."/>
            <person name="Powell A.J."/>
            <person name="Tsang A."/>
            <person name="Grigoriev I.V."/>
        </authorList>
    </citation>
    <scope>NUCLEOTIDE SEQUENCE [LARGE SCALE GENOMIC DNA]</scope>
    <source>
        <strain evidence="5 6">ATCC 24622</strain>
    </source>
</reference>
<name>A0ABR3WV83_9PEZI</name>
<keyword evidence="3" id="KW-0175">Coiled coil</keyword>
<evidence type="ECO:0000256" key="2">
    <source>
        <dbReference type="ARBA" id="ARBA00023242"/>
    </source>
</evidence>
<feature type="compositionally biased region" description="Acidic residues" evidence="4">
    <location>
        <begin position="291"/>
        <end position="304"/>
    </location>
</feature>
<feature type="region of interest" description="Disordered" evidence="4">
    <location>
        <begin position="454"/>
        <end position="497"/>
    </location>
</feature>
<dbReference type="Pfam" id="PF15458">
    <property type="entry name" value="NTR2"/>
    <property type="match status" value="1"/>
</dbReference>
<feature type="compositionally biased region" description="Basic residues" evidence="4">
    <location>
        <begin position="1"/>
        <end position="11"/>
    </location>
</feature>
<protein>
    <recommendedName>
        <fullName evidence="7">Nineteen complex-related protein 2-domain-containing protein</fullName>
    </recommendedName>
</protein>
<evidence type="ECO:0000256" key="4">
    <source>
        <dbReference type="SAM" id="MobiDB-lite"/>
    </source>
</evidence>
<feature type="compositionally biased region" description="Basic and acidic residues" evidence="4">
    <location>
        <begin position="312"/>
        <end position="326"/>
    </location>
</feature>
<feature type="compositionally biased region" description="Basic and acidic residues" evidence="4">
    <location>
        <begin position="346"/>
        <end position="368"/>
    </location>
</feature>
<feature type="compositionally biased region" description="Low complexity" evidence="4">
    <location>
        <begin position="53"/>
        <end position="63"/>
    </location>
</feature>
<evidence type="ECO:0000313" key="5">
    <source>
        <dbReference type="EMBL" id="KAL1867357.1"/>
    </source>
</evidence>